<dbReference type="Pfam" id="PF12800">
    <property type="entry name" value="Fer4_4"/>
    <property type="match status" value="1"/>
</dbReference>
<dbReference type="GO" id="GO:0051539">
    <property type="term" value="F:4 iron, 4 sulfur cluster binding"/>
    <property type="evidence" value="ECO:0007669"/>
    <property type="project" value="UniProtKB-KW"/>
</dbReference>
<dbReference type="InterPro" id="IPR050954">
    <property type="entry name" value="ET_IronSulfur_Cluster-Binding"/>
</dbReference>
<keyword evidence="7" id="KW-0411">Iron-sulfur</keyword>
<evidence type="ECO:0000256" key="4">
    <source>
        <dbReference type="ARBA" id="ARBA00022737"/>
    </source>
</evidence>
<evidence type="ECO:0000313" key="9">
    <source>
        <dbReference type="EMBL" id="MVX60382.1"/>
    </source>
</evidence>
<evidence type="ECO:0000256" key="2">
    <source>
        <dbReference type="ARBA" id="ARBA00022485"/>
    </source>
</evidence>
<keyword evidence="4" id="KW-0677">Repeat</keyword>
<accession>A0A6N8JL51</accession>
<sequence length="208" mass="22516">MTQYAFYFNSAACTGCKTCQVGCKEYYHLPAANLQRRVVNYGGGSWKPTEAGHYVPDGVFSYFMSMACNHCMNPACVENCPTGAMQKDAETGIVWTDHEVCIGCGTCVSACPYEAPQLNEDAGYSIKCDMCRDELTLDRKPVCVMACPMRALDWGERDELVDTYGEGQMETEPLPKNATGATTIIDPHPSAQATGSGTGSVITIADEL</sequence>
<evidence type="ECO:0000256" key="7">
    <source>
        <dbReference type="ARBA" id="ARBA00023014"/>
    </source>
</evidence>
<dbReference type="InterPro" id="IPR017896">
    <property type="entry name" value="4Fe4S_Fe-S-bd"/>
</dbReference>
<dbReference type="AlphaFoldDB" id="A0A6N8JL51"/>
<comment type="caution">
    <text evidence="9">The sequence shown here is derived from an EMBL/GenBank/DDBJ whole genome shotgun (WGS) entry which is preliminary data.</text>
</comment>
<reference evidence="9 10" key="1">
    <citation type="submission" date="2019-12" db="EMBL/GenBank/DDBJ databases">
        <title>Microbes associate with the intestines of laboratory mice.</title>
        <authorList>
            <person name="Navarre W."/>
            <person name="Wong E."/>
        </authorList>
    </citation>
    <scope>NUCLEOTIDE SEQUENCE [LARGE SCALE GENOMIC DNA]</scope>
    <source>
        <strain evidence="9 10">NM66_B29</strain>
    </source>
</reference>
<keyword evidence="5" id="KW-0249">Electron transport</keyword>
<protein>
    <submittedName>
        <fullName evidence="9">Dimethyl sulfoxide reductase subunit B</fullName>
    </submittedName>
</protein>
<dbReference type="PANTHER" id="PTHR43177">
    <property type="entry name" value="PROTEIN NRFC"/>
    <property type="match status" value="1"/>
</dbReference>
<dbReference type="RefSeq" id="WP_160344894.1">
    <property type="nucleotide sequence ID" value="NZ_WSRR01000004.1"/>
</dbReference>
<feature type="domain" description="4Fe-4S ferredoxin-type" evidence="8">
    <location>
        <begin position="58"/>
        <end position="90"/>
    </location>
</feature>
<dbReference type="PANTHER" id="PTHR43177:SF5">
    <property type="entry name" value="ANAEROBIC DIMETHYL SULFOXIDE REDUCTASE CHAIN B-RELATED"/>
    <property type="match status" value="1"/>
</dbReference>
<evidence type="ECO:0000313" key="10">
    <source>
        <dbReference type="Proteomes" id="UP000463388"/>
    </source>
</evidence>
<dbReference type="Pfam" id="PF13247">
    <property type="entry name" value="Fer4_11"/>
    <property type="match status" value="1"/>
</dbReference>
<feature type="domain" description="4Fe-4S ferredoxin-type" evidence="8">
    <location>
        <begin position="92"/>
        <end position="121"/>
    </location>
</feature>
<evidence type="ECO:0000259" key="8">
    <source>
        <dbReference type="PROSITE" id="PS51379"/>
    </source>
</evidence>
<evidence type="ECO:0000256" key="6">
    <source>
        <dbReference type="ARBA" id="ARBA00023004"/>
    </source>
</evidence>
<gene>
    <name evidence="9" type="ORF">GKZ27_02755</name>
</gene>
<keyword evidence="10" id="KW-1185">Reference proteome</keyword>
<dbReference type="EMBL" id="WSRR01000004">
    <property type="protein sequence ID" value="MVX60382.1"/>
    <property type="molecule type" value="Genomic_DNA"/>
</dbReference>
<dbReference type="PROSITE" id="PS51379">
    <property type="entry name" value="4FE4S_FER_2"/>
    <property type="match status" value="2"/>
</dbReference>
<evidence type="ECO:0000256" key="5">
    <source>
        <dbReference type="ARBA" id="ARBA00022982"/>
    </source>
</evidence>
<evidence type="ECO:0000256" key="1">
    <source>
        <dbReference type="ARBA" id="ARBA00022448"/>
    </source>
</evidence>
<evidence type="ECO:0000256" key="3">
    <source>
        <dbReference type="ARBA" id="ARBA00022723"/>
    </source>
</evidence>
<dbReference type="OrthoDB" id="9779457at2"/>
<dbReference type="GO" id="GO:0046872">
    <property type="term" value="F:metal ion binding"/>
    <property type="evidence" value="ECO:0007669"/>
    <property type="project" value="UniProtKB-KW"/>
</dbReference>
<proteinExistence type="predicted"/>
<organism evidence="9 10">
    <name type="scientific">Adlercreutzia mucosicola</name>
    <dbReference type="NCBI Taxonomy" id="580026"/>
    <lineage>
        <taxon>Bacteria</taxon>
        <taxon>Bacillati</taxon>
        <taxon>Actinomycetota</taxon>
        <taxon>Coriobacteriia</taxon>
        <taxon>Eggerthellales</taxon>
        <taxon>Eggerthellaceae</taxon>
        <taxon>Adlercreutzia</taxon>
    </lineage>
</organism>
<name>A0A6N8JL51_9ACTN</name>
<keyword evidence="6" id="KW-0408">Iron</keyword>
<dbReference type="CDD" id="cd16371">
    <property type="entry name" value="DMSOR_beta_like"/>
    <property type="match status" value="1"/>
</dbReference>
<dbReference type="SUPFAM" id="SSF54862">
    <property type="entry name" value="4Fe-4S ferredoxins"/>
    <property type="match status" value="1"/>
</dbReference>
<keyword evidence="3" id="KW-0479">Metal-binding</keyword>
<dbReference type="InterPro" id="IPR017900">
    <property type="entry name" value="4Fe4S_Fe_S_CS"/>
</dbReference>
<keyword evidence="2" id="KW-0004">4Fe-4S</keyword>
<keyword evidence="1" id="KW-0813">Transport</keyword>
<dbReference type="PROSITE" id="PS00198">
    <property type="entry name" value="4FE4S_FER_1"/>
    <property type="match status" value="1"/>
</dbReference>
<dbReference type="Proteomes" id="UP000463388">
    <property type="component" value="Unassembled WGS sequence"/>
</dbReference>
<dbReference type="Gene3D" id="3.30.70.20">
    <property type="match status" value="2"/>
</dbReference>